<evidence type="ECO:0000256" key="1">
    <source>
        <dbReference type="SAM" id="Coils"/>
    </source>
</evidence>
<gene>
    <name evidence="3" type="ORF">MANES_06G008700</name>
</gene>
<name>A0A2C9VLP2_MANES</name>
<feature type="compositionally biased region" description="Polar residues" evidence="2">
    <location>
        <begin position="51"/>
        <end position="61"/>
    </location>
</feature>
<accession>A0A2C9VLP2</accession>
<feature type="region of interest" description="Disordered" evidence="2">
    <location>
        <begin position="41"/>
        <end position="74"/>
    </location>
</feature>
<organism evidence="3">
    <name type="scientific">Manihot esculenta</name>
    <name type="common">Cassava</name>
    <name type="synonym">Jatropha manihot</name>
    <dbReference type="NCBI Taxonomy" id="3983"/>
    <lineage>
        <taxon>Eukaryota</taxon>
        <taxon>Viridiplantae</taxon>
        <taxon>Streptophyta</taxon>
        <taxon>Embryophyta</taxon>
        <taxon>Tracheophyta</taxon>
        <taxon>Spermatophyta</taxon>
        <taxon>Magnoliopsida</taxon>
        <taxon>eudicotyledons</taxon>
        <taxon>Gunneridae</taxon>
        <taxon>Pentapetalae</taxon>
        <taxon>rosids</taxon>
        <taxon>fabids</taxon>
        <taxon>Malpighiales</taxon>
        <taxon>Euphorbiaceae</taxon>
        <taxon>Crotonoideae</taxon>
        <taxon>Manihoteae</taxon>
        <taxon>Manihot</taxon>
    </lineage>
</organism>
<evidence type="ECO:0000313" key="3">
    <source>
        <dbReference type="EMBL" id="OAY46554.1"/>
    </source>
</evidence>
<keyword evidence="1" id="KW-0175">Coiled coil</keyword>
<sequence length="201" mass="23612">MYGGDKRHKQDLNANLRLQLQTQESNAELILALKDLEEMLELEQKNGETPEPSNKSRSSEIAASRSDTDDDEEQKALEKLVKEHRDAKETCLLEQRIIYLSSEIEMCRRDNDELEIQMEQLALDYEILKQENHEMSYKLKQSEQQDQLKLQYECSSFANINELQDQIESLENELKKQSEEYSLSMVTINELKTYIKMTNKN</sequence>
<dbReference type="AlphaFoldDB" id="A0A2C9VLP2"/>
<protein>
    <submittedName>
        <fullName evidence="3">Uncharacterized protein</fullName>
    </submittedName>
</protein>
<evidence type="ECO:0000256" key="2">
    <source>
        <dbReference type="SAM" id="MobiDB-lite"/>
    </source>
</evidence>
<dbReference type="STRING" id="3983.A0A2C9VLP2"/>
<feature type="coiled-coil region" evidence="1">
    <location>
        <begin position="104"/>
        <end position="180"/>
    </location>
</feature>
<reference evidence="3" key="1">
    <citation type="submission" date="2016-02" db="EMBL/GenBank/DDBJ databases">
        <title>WGS assembly of Manihot esculenta.</title>
        <authorList>
            <person name="Bredeson J.V."/>
            <person name="Prochnik S.E."/>
            <person name="Lyons J.B."/>
            <person name="Schmutz J."/>
            <person name="Grimwood J."/>
            <person name="Vrebalov J."/>
            <person name="Bart R.S."/>
            <person name="Amuge T."/>
            <person name="Ferguson M.E."/>
            <person name="Green R."/>
            <person name="Putnam N."/>
            <person name="Stites J."/>
            <person name="Rounsley S."/>
            <person name="Rokhsar D.S."/>
        </authorList>
    </citation>
    <scope>NUCLEOTIDE SEQUENCE [LARGE SCALE GENOMIC DNA]</scope>
    <source>
        <tissue evidence="3">Leaf</tissue>
    </source>
</reference>
<dbReference type="PANTHER" id="PTHR34452">
    <property type="entry name" value="MYOSIN HEAVY CHAIN-RELATED PROTEIN"/>
    <property type="match status" value="1"/>
</dbReference>
<dbReference type="EMBL" id="CM004392">
    <property type="protein sequence ID" value="OAY46554.1"/>
    <property type="molecule type" value="Genomic_DNA"/>
</dbReference>
<proteinExistence type="predicted"/>
<dbReference type="PANTHER" id="PTHR34452:SF7">
    <property type="entry name" value="MYOSIN HEAVY CHAIN-RELATED PROTEIN"/>
    <property type="match status" value="1"/>
</dbReference>